<reference evidence="7" key="2">
    <citation type="submission" date="2020-09" db="EMBL/GenBank/DDBJ databases">
        <authorList>
            <person name="Sun Q."/>
            <person name="Zhou Y."/>
        </authorList>
    </citation>
    <scope>NUCLEOTIDE SEQUENCE</scope>
    <source>
        <strain evidence="7">CGMCC 4.7299</strain>
    </source>
</reference>
<evidence type="ECO:0000256" key="2">
    <source>
        <dbReference type="ARBA" id="ARBA00023015"/>
    </source>
</evidence>
<gene>
    <name evidence="7" type="ORF">GCM10012284_32610</name>
</gene>
<dbReference type="PANTHER" id="PTHR35807:SF1">
    <property type="entry name" value="TRANSCRIPTIONAL REGULATOR REDD"/>
    <property type="match status" value="1"/>
</dbReference>
<evidence type="ECO:0000313" key="7">
    <source>
        <dbReference type="EMBL" id="GGK95905.1"/>
    </source>
</evidence>
<comment type="caution">
    <text evidence="7">The sequence shown here is derived from an EMBL/GenBank/DDBJ whole genome shotgun (WGS) entry which is preliminary data.</text>
</comment>
<dbReference type="InterPro" id="IPR036388">
    <property type="entry name" value="WH-like_DNA-bd_sf"/>
</dbReference>
<dbReference type="SUPFAM" id="SSF52540">
    <property type="entry name" value="P-loop containing nucleoside triphosphate hydrolases"/>
    <property type="match status" value="1"/>
</dbReference>
<dbReference type="SUPFAM" id="SSF48452">
    <property type="entry name" value="TPR-like"/>
    <property type="match status" value="2"/>
</dbReference>
<dbReference type="SMART" id="SM00862">
    <property type="entry name" value="Trans_reg_C"/>
    <property type="match status" value="1"/>
</dbReference>
<dbReference type="Gene3D" id="1.10.10.10">
    <property type="entry name" value="Winged helix-like DNA-binding domain superfamily/Winged helix DNA-binding domain"/>
    <property type="match status" value="2"/>
</dbReference>
<dbReference type="InterPro" id="IPR005158">
    <property type="entry name" value="BTAD"/>
</dbReference>
<dbReference type="InterPro" id="IPR019734">
    <property type="entry name" value="TPR_rpt"/>
</dbReference>
<dbReference type="Gene3D" id="1.25.40.10">
    <property type="entry name" value="Tetratricopeptide repeat domain"/>
    <property type="match status" value="2"/>
</dbReference>
<dbReference type="Proteomes" id="UP000656042">
    <property type="component" value="Unassembled WGS sequence"/>
</dbReference>
<dbReference type="PROSITE" id="PS51755">
    <property type="entry name" value="OMPR_PHOB"/>
    <property type="match status" value="1"/>
</dbReference>
<dbReference type="InterPro" id="IPR002182">
    <property type="entry name" value="NB-ARC"/>
</dbReference>
<sequence>MATCSIDSRLRVSALGPLRVFVDGAEIDLGPPKQRAVFAVLALCAGETVSREQLVDRVWGESVPSTAAGSLHTYLSGLRRALGPAQDRLVSTRGGYSLLLQPQMFDVTHAEDLGARARENGTLEAYENALTPWTTETILPGIPGPFAAQARDRLTGLRLHMLIGHAERARSDMLPEVIGRLLAEVPAHPFDERLRGVLMKALHRTGRTAEAVAQFEELRRALASELGISPSPASQEIYATILADDRPSARPRAHGDLRPAQLPHDNDAFVGRAAELLILLRSAARETAPRRRIVMISGVGGIGKTTLAVRGGHMLRDSHPDGQVYINLRGFDPSYAALTPEAALHQLLTSAGVRHVPSGREQRAALWRSVLADKRMLLIFDNAASTDQVEDLLPGGDTCFVIVTSRNRLSGLAIRHAARRIPLGALSDEESLTLLTSLIGADRVRIESPSARRLTALCDRSPLALQIAAEQVVSTTGVGIADLVTELEDVQHRLDTLQMSDDPLFSVRGVLSWSFAALDDDAAAAFRRLGIFPGPSLTRRTAAALFGVDMQRAATLLDTLCALCLMERDGDRFTLHDLVRAYAAELSGELPPGERAEALARVLSWYRVSLSTIADRPVGRSMGIEPPQSDVPPVLFHSQSDFVRWCGIEWQNITALIRRASRNGQYGPAWHLTFVLFDYFYTTGRPVEWLELLQVAMRAAEAAGHRVGRAILFNHSSVAHSRLGNNDTAVFHLRRGLELLVEPGDWQHRISLLGNLASTLREAKRYDAARPPAREALELASREGVDYYLAATYDVLCELEAETGRWDEALRQGLPGLMHARRSQSQIIETNLLINVGLARFGLGRHAEAEMTFGEALRISAEAGDRYHEGLALFGLARMGAGNAVVAAGLARRALARFEELDAEDAADVRAFLAGLPS</sequence>
<dbReference type="InterPro" id="IPR051677">
    <property type="entry name" value="AfsR-DnrI-RedD_regulator"/>
</dbReference>
<keyword evidence="2" id="KW-0805">Transcription regulation</keyword>
<dbReference type="GO" id="GO:0006355">
    <property type="term" value="P:regulation of DNA-templated transcription"/>
    <property type="evidence" value="ECO:0007669"/>
    <property type="project" value="InterPro"/>
</dbReference>
<evidence type="ECO:0000259" key="6">
    <source>
        <dbReference type="PROSITE" id="PS51755"/>
    </source>
</evidence>
<protein>
    <submittedName>
        <fullName evidence="7">XRE family transcriptional regulator</fullName>
    </submittedName>
</protein>
<dbReference type="CDD" id="cd00383">
    <property type="entry name" value="trans_reg_C"/>
    <property type="match status" value="1"/>
</dbReference>
<dbReference type="InterPro" id="IPR016032">
    <property type="entry name" value="Sig_transdc_resp-reg_C-effctor"/>
</dbReference>
<dbReference type="EMBL" id="BMMX01000013">
    <property type="protein sequence ID" value="GGK95905.1"/>
    <property type="molecule type" value="Genomic_DNA"/>
</dbReference>
<feature type="DNA-binding region" description="OmpR/PhoB-type" evidence="5">
    <location>
        <begin position="1"/>
        <end position="102"/>
    </location>
</feature>
<reference evidence="7" key="1">
    <citation type="journal article" date="2014" name="Int. J. Syst. Evol. Microbiol.">
        <title>Complete genome sequence of Corynebacterium casei LMG S-19264T (=DSM 44701T), isolated from a smear-ripened cheese.</title>
        <authorList>
            <consortium name="US DOE Joint Genome Institute (JGI-PGF)"/>
            <person name="Walter F."/>
            <person name="Albersmeier A."/>
            <person name="Kalinowski J."/>
            <person name="Ruckert C."/>
        </authorList>
    </citation>
    <scope>NUCLEOTIDE SEQUENCE</scope>
    <source>
        <strain evidence="7">CGMCC 4.7299</strain>
    </source>
</reference>
<keyword evidence="8" id="KW-1185">Reference proteome</keyword>
<dbReference type="SMART" id="SM01043">
    <property type="entry name" value="BTAD"/>
    <property type="match status" value="1"/>
</dbReference>
<evidence type="ECO:0000313" key="8">
    <source>
        <dbReference type="Proteomes" id="UP000656042"/>
    </source>
</evidence>
<keyword evidence="3 5" id="KW-0238">DNA-binding</keyword>
<dbReference type="AlphaFoldDB" id="A0A8J3C216"/>
<organism evidence="7 8">
    <name type="scientific">Mangrovihabitans endophyticus</name>
    <dbReference type="NCBI Taxonomy" id="1751298"/>
    <lineage>
        <taxon>Bacteria</taxon>
        <taxon>Bacillati</taxon>
        <taxon>Actinomycetota</taxon>
        <taxon>Actinomycetes</taxon>
        <taxon>Micromonosporales</taxon>
        <taxon>Micromonosporaceae</taxon>
        <taxon>Mangrovihabitans</taxon>
    </lineage>
</organism>
<evidence type="ECO:0000256" key="3">
    <source>
        <dbReference type="ARBA" id="ARBA00023125"/>
    </source>
</evidence>
<keyword evidence="4" id="KW-0804">Transcription</keyword>
<dbReference type="Pfam" id="PF00486">
    <property type="entry name" value="Trans_reg_C"/>
    <property type="match status" value="1"/>
</dbReference>
<name>A0A8J3C216_9ACTN</name>
<dbReference type="SMART" id="SM00028">
    <property type="entry name" value="TPR"/>
    <property type="match status" value="3"/>
</dbReference>
<feature type="domain" description="OmpR/PhoB-type" evidence="6">
    <location>
        <begin position="1"/>
        <end position="102"/>
    </location>
</feature>
<comment type="similarity">
    <text evidence="1">Belongs to the AfsR/DnrI/RedD regulatory family.</text>
</comment>
<proteinExistence type="inferred from homology"/>
<dbReference type="InterPro" id="IPR027417">
    <property type="entry name" value="P-loop_NTPase"/>
</dbReference>
<evidence type="ECO:0000256" key="1">
    <source>
        <dbReference type="ARBA" id="ARBA00005820"/>
    </source>
</evidence>
<dbReference type="PANTHER" id="PTHR35807">
    <property type="entry name" value="TRANSCRIPTIONAL REGULATOR REDD-RELATED"/>
    <property type="match status" value="1"/>
</dbReference>
<dbReference type="RefSeq" id="WP_189080055.1">
    <property type="nucleotide sequence ID" value="NZ_BMMX01000013.1"/>
</dbReference>
<dbReference type="GO" id="GO:0000160">
    <property type="term" value="P:phosphorelay signal transduction system"/>
    <property type="evidence" value="ECO:0007669"/>
    <property type="project" value="InterPro"/>
</dbReference>
<accession>A0A8J3C216</accession>
<dbReference type="InterPro" id="IPR001867">
    <property type="entry name" value="OmpR/PhoB-type_DNA-bd"/>
</dbReference>
<dbReference type="Pfam" id="PF03704">
    <property type="entry name" value="BTAD"/>
    <property type="match status" value="1"/>
</dbReference>
<dbReference type="PRINTS" id="PR00364">
    <property type="entry name" value="DISEASERSIST"/>
</dbReference>
<dbReference type="Pfam" id="PF00931">
    <property type="entry name" value="NB-ARC"/>
    <property type="match status" value="1"/>
</dbReference>
<dbReference type="SMART" id="SM00382">
    <property type="entry name" value="AAA"/>
    <property type="match status" value="1"/>
</dbReference>
<dbReference type="SUPFAM" id="SSF46894">
    <property type="entry name" value="C-terminal effector domain of the bipartite response regulators"/>
    <property type="match status" value="1"/>
</dbReference>
<dbReference type="GO" id="GO:0003677">
    <property type="term" value="F:DNA binding"/>
    <property type="evidence" value="ECO:0007669"/>
    <property type="project" value="UniProtKB-UniRule"/>
</dbReference>
<evidence type="ECO:0000256" key="5">
    <source>
        <dbReference type="PROSITE-ProRule" id="PRU01091"/>
    </source>
</evidence>
<evidence type="ECO:0000256" key="4">
    <source>
        <dbReference type="ARBA" id="ARBA00023163"/>
    </source>
</evidence>
<dbReference type="GO" id="GO:0043531">
    <property type="term" value="F:ADP binding"/>
    <property type="evidence" value="ECO:0007669"/>
    <property type="project" value="InterPro"/>
</dbReference>
<dbReference type="Gene3D" id="3.40.50.300">
    <property type="entry name" value="P-loop containing nucleotide triphosphate hydrolases"/>
    <property type="match status" value="1"/>
</dbReference>
<dbReference type="InterPro" id="IPR003593">
    <property type="entry name" value="AAA+_ATPase"/>
</dbReference>
<dbReference type="InterPro" id="IPR011990">
    <property type="entry name" value="TPR-like_helical_dom_sf"/>
</dbReference>